<comment type="cofactor">
    <cofactor evidence="1 8">
        <name>Mg(2+)</name>
        <dbReference type="ChEBI" id="CHEBI:18420"/>
    </cofactor>
</comment>
<dbReference type="PANTHER" id="PTHR33653:SF1">
    <property type="entry name" value="RIBONUCLEASE VAPC2"/>
    <property type="match status" value="1"/>
</dbReference>
<dbReference type="InterPro" id="IPR029060">
    <property type="entry name" value="PIN-like_dom_sf"/>
</dbReference>
<evidence type="ECO:0000256" key="2">
    <source>
        <dbReference type="ARBA" id="ARBA00022649"/>
    </source>
</evidence>
<dbReference type="RefSeq" id="WP_180678192.1">
    <property type="nucleotide sequence ID" value="NZ_JACCKA010000054.1"/>
</dbReference>
<dbReference type="Pfam" id="PF01850">
    <property type="entry name" value="PIN"/>
    <property type="match status" value="1"/>
</dbReference>
<dbReference type="GO" id="GO:0000287">
    <property type="term" value="F:magnesium ion binding"/>
    <property type="evidence" value="ECO:0007669"/>
    <property type="project" value="UniProtKB-UniRule"/>
</dbReference>
<keyword evidence="4 8" id="KW-0479">Metal-binding</keyword>
<evidence type="ECO:0000259" key="9">
    <source>
        <dbReference type="Pfam" id="PF01850"/>
    </source>
</evidence>
<comment type="caution">
    <text evidence="10">The sequence shown here is derived from an EMBL/GenBank/DDBJ whole genome shotgun (WGS) entry which is preliminary data.</text>
</comment>
<feature type="binding site" evidence="8">
    <location>
        <position position="100"/>
    </location>
    <ligand>
        <name>Mg(2+)</name>
        <dbReference type="ChEBI" id="CHEBI:18420"/>
    </ligand>
</feature>
<dbReference type="Gene3D" id="3.40.50.1010">
    <property type="entry name" value="5'-nuclease"/>
    <property type="match status" value="1"/>
</dbReference>
<dbReference type="PANTHER" id="PTHR33653">
    <property type="entry name" value="RIBONUCLEASE VAPC2"/>
    <property type="match status" value="1"/>
</dbReference>
<evidence type="ECO:0000256" key="6">
    <source>
        <dbReference type="ARBA" id="ARBA00022842"/>
    </source>
</evidence>
<dbReference type="InterPro" id="IPR002716">
    <property type="entry name" value="PIN_dom"/>
</dbReference>
<dbReference type="EMBL" id="JACCKA010000054">
    <property type="protein sequence ID" value="NZA26401.1"/>
    <property type="molecule type" value="Genomic_DNA"/>
</dbReference>
<evidence type="ECO:0000313" key="11">
    <source>
        <dbReference type="Proteomes" id="UP000578091"/>
    </source>
</evidence>
<evidence type="ECO:0000256" key="3">
    <source>
        <dbReference type="ARBA" id="ARBA00022722"/>
    </source>
</evidence>
<feature type="domain" description="PIN" evidence="9">
    <location>
        <begin position="6"/>
        <end position="127"/>
    </location>
</feature>
<keyword evidence="3 8" id="KW-0540">Nuclease</keyword>
<feature type="binding site" evidence="8">
    <location>
        <position position="9"/>
    </location>
    <ligand>
        <name>Mg(2+)</name>
        <dbReference type="ChEBI" id="CHEBI:18420"/>
    </ligand>
</feature>
<proteinExistence type="inferred from homology"/>
<dbReference type="InterPro" id="IPR050556">
    <property type="entry name" value="Type_II_TA_system_RNase"/>
</dbReference>
<keyword evidence="6 8" id="KW-0460">Magnesium</keyword>
<dbReference type="CDD" id="cd18748">
    <property type="entry name" value="PIN_VapC4-5_FitB-like"/>
    <property type="match status" value="1"/>
</dbReference>
<dbReference type="Proteomes" id="UP000578091">
    <property type="component" value="Unassembled WGS sequence"/>
</dbReference>
<dbReference type="HAMAP" id="MF_00265">
    <property type="entry name" value="VapC_Nob1"/>
    <property type="match status" value="1"/>
</dbReference>
<comment type="function">
    <text evidence="8">Toxic component of a toxin-antitoxin (TA) system. An RNase.</text>
</comment>
<reference evidence="10 11" key="1">
    <citation type="submission" date="2020-07" db="EMBL/GenBank/DDBJ databases">
        <title>Luteimonas sp. SJ-92.</title>
        <authorList>
            <person name="Huang X.-X."/>
            <person name="Xu L."/>
            <person name="Sun J.-Q."/>
        </authorList>
    </citation>
    <scope>NUCLEOTIDE SEQUENCE [LARGE SCALE GENOMIC DNA]</scope>
    <source>
        <strain evidence="10 11">SJ-92</strain>
    </source>
</reference>
<keyword evidence="5 8" id="KW-0378">Hydrolase</keyword>
<dbReference type="GO" id="GO:0090729">
    <property type="term" value="F:toxin activity"/>
    <property type="evidence" value="ECO:0007669"/>
    <property type="project" value="UniProtKB-KW"/>
</dbReference>
<evidence type="ECO:0000256" key="7">
    <source>
        <dbReference type="ARBA" id="ARBA00038093"/>
    </source>
</evidence>
<dbReference type="EC" id="3.1.-.-" evidence="8"/>
<evidence type="ECO:0000256" key="1">
    <source>
        <dbReference type="ARBA" id="ARBA00001946"/>
    </source>
</evidence>
<dbReference type="GO" id="GO:0016787">
    <property type="term" value="F:hydrolase activity"/>
    <property type="evidence" value="ECO:0007669"/>
    <property type="project" value="UniProtKB-KW"/>
</dbReference>
<dbReference type="GO" id="GO:0004540">
    <property type="term" value="F:RNA nuclease activity"/>
    <property type="evidence" value="ECO:0007669"/>
    <property type="project" value="InterPro"/>
</dbReference>
<name>A0A853JB17_9GAMM</name>
<dbReference type="AlphaFoldDB" id="A0A853JB17"/>
<dbReference type="SUPFAM" id="SSF88723">
    <property type="entry name" value="PIN domain-like"/>
    <property type="match status" value="1"/>
</dbReference>
<sequence length="139" mass="15011">MSAPRYLLDTNVVSDLMRHPQGPVARRMARVGLEQIALGIVVAAELRFGVTRVPGHRLAERLDLILSQVPVLPLEPPSEIHYADIRSTLEGAGTPIGPNDLLIAAQARALGAVLVTDNVREFARVPGLQLENWLTPADG</sequence>
<evidence type="ECO:0000256" key="8">
    <source>
        <dbReference type="HAMAP-Rule" id="MF_00265"/>
    </source>
</evidence>
<accession>A0A853JB17</accession>
<evidence type="ECO:0000313" key="10">
    <source>
        <dbReference type="EMBL" id="NZA26401.1"/>
    </source>
</evidence>
<comment type="similarity">
    <text evidence="7 8">Belongs to the PINc/VapC protein family.</text>
</comment>
<evidence type="ECO:0000256" key="5">
    <source>
        <dbReference type="ARBA" id="ARBA00022801"/>
    </source>
</evidence>
<keyword evidence="2 8" id="KW-1277">Toxin-antitoxin system</keyword>
<keyword evidence="8" id="KW-0800">Toxin</keyword>
<evidence type="ECO:0000256" key="4">
    <source>
        <dbReference type="ARBA" id="ARBA00022723"/>
    </source>
</evidence>
<protein>
    <recommendedName>
        <fullName evidence="8">Ribonuclease VapC</fullName>
        <shortName evidence="8">RNase VapC</shortName>
        <ecNumber evidence="8">3.1.-.-</ecNumber>
    </recommendedName>
    <alternativeName>
        <fullName evidence="8">Toxin VapC</fullName>
    </alternativeName>
</protein>
<dbReference type="InterPro" id="IPR022907">
    <property type="entry name" value="VapC_family"/>
</dbReference>
<gene>
    <name evidence="8" type="primary">vapC</name>
    <name evidence="10" type="ORF">H0E84_08380</name>
</gene>
<keyword evidence="11" id="KW-1185">Reference proteome</keyword>
<organism evidence="10 11">
    <name type="scientific">Luteimonas salinisoli</name>
    <dbReference type="NCBI Taxonomy" id="2752307"/>
    <lineage>
        <taxon>Bacteria</taxon>
        <taxon>Pseudomonadati</taxon>
        <taxon>Pseudomonadota</taxon>
        <taxon>Gammaproteobacteria</taxon>
        <taxon>Lysobacterales</taxon>
        <taxon>Lysobacteraceae</taxon>
        <taxon>Luteimonas</taxon>
    </lineage>
</organism>